<dbReference type="InterPro" id="IPR011701">
    <property type="entry name" value="MFS"/>
</dbReference>
<accession>A0A087BPX0</accession>
<protein>
    <submittedName>
        <fullName evidence="8">AraJ-like protein</fullName>
    </submittedName>
</protein>
<comment type="caution">
    <text evidence="8">The sequence shown here is derived from an EMBL/GenBank/DDBJ whole genome shotgun (WGS) entry which is preliminary data.</text>
</comment>
<name>A0A087BPX0_9BIFI</name>
<feature type="transmembrane region" description="Helical" evidence="6">
    <location>
        <begin position="47"/>
        <end position="67"/>
    </location>
</feature>
<dbReference type="PROSITE" id="PS50850">
    <property type="entry name" value="MFS"/>
    <property type="match status" value="1"/>
</dbReference>
<gene>
    <name evidence="8" type="ORF">BMIN_0791</name>
</gene>
<dbReference type="eggNOG" id="COG2814">
    <property type="taxonomic scope" value="Bacteria"/>
</dbReference>
<dbReference type="GO" id="GO:0022857">
    <property type="term" value="F:transmembrane transporter activity"/>
    <property type="evidence" value="ECO:0007669"/>
    <property type="project" value="InterPro"/>
</dbReference>
<keyword evidence="5 6" id="KW-0472">Membrane</keyword>
<dbReference type="Pfam" id="PF07690">
    <property type="entry name" value="MFS_1"/>
    <property type="match status" value="1"/>
</dbReference>
<proteinExistence type="predicted"/>
<evidence type="ECO:0000313" key="9">
    <source>
        <dbReference type="Proteomes" id="UP000029014"/>
    </source>
</evidence>
<dbReference type="PANTHER" id="PTHR43124">
    <property type="entry name" value="PURINE EFFLUX PUMP PBUE"/>
    <property type="match status" value="1"/>
</dbReference>
<evidence type="ECO:0000256" key="2">
    <source>
        <dbReference type="ARBA" id="ARBA00022475"/>
    </source>
</evidence>
<dbReference type="PANTHER" id="PTHR43124:SF10">
    <property type="entry name" value="PURINE EFFLUX PUMP PBUE"/>
    <property type="match status" value="1"/>
</dbReference>
<keyword evidence="9" id="KW-1185">Reference proteome</keyword>
<evidence type="ECO:0000256" key="4">
    <source>
        <dbReference type="ARBA" id="ARBA00022989"/>
    </source>
</evidence>
<evidence type="ECO:0000256" key="5">
    <source>
        <dbReference type="ARBA" id="ARBA00023136"/>
    </source>
</evidence>
<dbReference type="InterPro" id="IPR036259">
    <property type="entry name" value="MFS_trans_sf"/>
</dbReference>
<comment type="subcellular location">
    <subcellularLocation>
        <location evidence="1">Cell membrane</location>
        <topology evidence="1">Multi-pass membrane protein</topology>
    </subcellularLocation>
</comment>
<dbReference type="EMBL" id="JGZD01000008">
    <property type="protein sequence ID" value="KFI73070.1"/>
    <property type="molecule type" value="Genomic_DNA"/>
</dbReference>
<dbReference type="AlphaFoldDB" id="A0A087BPX0"/>
<evidence type="ECO:0000256" key="3">
    <source>
        <dbReference type="ARBA" id="ARBA00022692"/>
    </source>
</evidence>
<dbReference type="STRING" id="1693.BMIN_0791"/>
<evidence type="ECO:0000259" key="7">
    <source>
        <dbReference type="PROSITE" id="PS50850"/>
    </source>
</evidence>
<evidence type="ECO:0000313" key="8">
    <source>
        <dbReference type="EMBL" id="KFI73070.1"/>
    </source>
</evidence>
<feature type="transmembrane region" description="Helical" evidence="6">
    <location>
        <begin position="132"/>
        <end position="156"/>
    </location>
</feature>
<organism evidence="8 9">
    <name type="scientific">Bifidobacterium minimum</name>
    <dbReference type="NCBI Taxonomy" id="1693"/>
    <lineage>
        <taxon>Bacteria</taxon>
        <taxon>Bacillati</taxon>
        <taxon>Actinomycetota</taxon>
        <taxon>Actinomycetes</taxon>
        <taxon>Bifidobacteriales</taxon>
        <taxon>Bifidobacteriaceae</taxon>
        <taxon>Bifidobacterium</taxon>
    </lineage>
</organism>
<dbReference type="InterPro" id="IPR020846">
    <property type="entry name" value="MFS_dom"/>
</dbReference>
<evidence type="ECO:0000256" key="1">
    <source>
        <dbReference type="ARBA" id="ARBA00004651"/>
    </source>
</evidence>
<keyword evidence="3 6" id="KW-0812">Transmembrane</keyword>
<dbReference type="Proteomes" id="UP000029014">
    <property type="component" value="Unassembled WGS sequence"/>
</dbReference>
<dbReference type="GO" id="GO:0005886">
    <property type="term" value="C:plasma membrane"/>
    <property type="evidence" value="ECO:0007669"/>
    <property type="project" value="UniProtKB-SubCell"/>
</dbReference>
<feature type="transmembrane region" description="Helical" evidence="6">
    <location>
        <begin position="162"/>
        <end position="183"/>
    </location>
</feature>
<dbReference type="Gene3D" id="1.20.1250.20">
    <property type="entry name" value="MFS general substrate transporter like domains"/>
    <property type="match status" value="1"/>
</dbReference>
<feature type="transmembrane region" description="Helical" evidence="6">
    <location>
        <begin position="74"/>
        <end position="93"/>
    </location>
</feature>
<evidence type="ECO:0000256" key="6">
    <source>
        <dbReference type="SAM" id="Phobius"/>
    </source>
</evidence>
<reference evidence="8 9" key="1">
    <citation type="submission" date="2014-03" db="EMBL/GenBank/DDBJ databases">
        <title>Genomics of Bifidobacteria.</title>
        <authorList>
            <person name="Ventura M."/>
            <person name="Milani C."/>
            <person name="Lugli G.A."/>
        </authorList>
    </citation>
    <scope>NUCLEOTIDE SEQUENCE [LARGE SCALE GENOMIC DNA]</scope>
    <source>
        <strain evidence="8 9">LMG 11592</strain>
    </source>
</reference>
<feature type="domain" description="Major facilitator superfamily (MFS) profile" evidence="7">
    <location>
        <begin position="8"/>
        <end position="308"/>
    </location>
</feature>
<dbReference type="InterPro" id="IPR050189">
    <property type="entry name" value="MFS_Efflux_Transporters"/>
</dbReference>
<feature type="transmembrane region" description="Helical" evidence="6">
    <location>
        <begin position="99"/>
        <end position="120"/>
    </location>
</feature>
<dbReference type="SUPFAM" id="SSF103473">
    <property type="entry name" value="MFS general substrate transporter"/>
    <property type="match status" value="1"/>
</dbReference>
<feature type="transmembrane region" description="Helical" evidence="6">
    <location>
        <begin position="204"/>
        <end position="225"/>
    </location>
</feature>
<feature type="transmembrane region" description="Helical" evidence="6">
    <location>
        <begin position="240"/>
        <end position="258"/>
    </location>
</feature>
<dbReference type="CDD" id="cd17324">
    <property type="entry name" value="MFS_NepI_like"/>
    <property type="match status" value="1"/>
</dbReference>
<keyword evidence="4 6" id="KW-1133">Transmembrane helix</keyword>
<sequence>MSRFFTVPVVTLIASTFLLGMSEFVIVGILPDIASSLQVSEVDVGNLVALFAVVYAPLTPFGSAYIARFRRFRAHLVLMGVFLVGNVLCAFAMGYAMLVVGRVVIAVVSGTLVAVAMTYAPDVVDPPNRTRFIAWVFSGFSLAAVVGVPVGTWLAGVLDWRWPFHLIDLLTIIVMAIMALVLPRGGAAMRIGFIAQFRLFLDRRIQLGVLAVVCGAAASYTFYTYLTPIMRDEIGIPQDYVGVGLVVFGVACLISNLWSGRLAARGFGVEPLCRVRPIYLSRPWSCACWPSPRTFPWWEASFSWCWAS</sequence>
<keyword evidence="2" id="KW-1003">Cell membrane</keyword>